<reference evidence="2 3" key="2">
    <citation type="submission" date="2019-01" db="EMBL/GenBank/DDBJ databases">
        <title>A chromosome length genome reference of the Java medaka (oryzias javanicus).</title>
        <authorList>
            <person name="Herpin A."/>
            <person name="Takehana Y."/>
            <person name="Naruse K."/>
            <person name="Ansai S."/>
            <person name="Kawaguchi M."/>
        </authorList>
    </citation>
    <scope>NUCLEOTIDE SEQUENCE [LARGE SCALE GENOMIC DNA]</scope>
    <source>
        <strain evidence="2">RS831</strain>
        <tissue evidence="2">Whole body</tissue>
    </source>
</reference>
<protein>
    <submittedName>
        <fullName evidence="2">Uncharacterized protein</fullName>
    </submittedName>
</protein>
<dbReference type="AlphaFoldDB" id="A0A437BZH0"/>
<evidence type="ECO:0000256" key="1">
    <source>
        <dbReference type="SAM" id="MobiDB-lite"/>
    </source>
</evidence>
<sequence length="258" mass="28112">MKGTGGTFLTMFSDSRRSSKNLSSELDRSGPEPEDPLDSSRAGSGLSWWILLQFQLSQIFSCTSCCSSLGGAVVWKESRSGSGEADRPSAFTLKWTGVVVGVVHAASGPKPWSEPSKQRTEFSLGLILPDGERRFLCSFSYPENEDGSQLQHLQHHHLLQLQHPTISCSMRIPTPDAGAVLPESCREAGALNSSKPVLRGASSQMCRWARRWPGARRSLSGQIGCCNHKQKHGEVASLAAPPAGWSDGSIKRRSHQRR</sequence>
<keyword evidence="3" id="KW-1185">Reference proteome</keyword>
<feature type="region of interest" description="Disordered" evidence="1">
    <location>
        <begin position="1"/>
        <end position="40"/>
    </location>
</feature>
<evidence type="ECO:0000313" key="2">
    <source>
        <dbReference type="EMBL" id="RVE55611.1"/>
    </source>
</evidence>
<organism evidence="2 3">
    <name type="scientific">Oryzias javanicus</name>
    <name type="common">Javanese ricefish</name>
    <name type="synonym">Aplocheilus javanicus</name>
    <dbReference type="NCBI Taxonomy" id="123683"/>
    <lineage>
        <taxon>Eukaryota</taxon>
        <taxon>Metazoa</taxon>
        <taxon>Chordata</taxon>
        <taxon>Craniata</taxon>
        <taxon>Vertebrata</taxon>
        <taxon>Euteleostomi</taxon>
        <taxon>Actinopterygii</taxon>
        <taxon>Neopterygii</taxon>
        <taxon>Teleostei</taxon>
        <taxon>Neoteleostei</taxon>
        <taxon>Acanthomorphata</taxon>
        <taxon>Ovalentaria</taxon>
        <taxon>Atherinomorphae</taxon>
        <taxon>Beloniformes</taxon>
        <taxon>Adrianichthyidae</taxon>
        <taxon>Oryziinae</taxon>
        <taxon>Oryzias</taxon>
    </lineage>
</organism>
<reference evidence="2 3" key="1">
    <citation type="submission" date="2018-11" db="EMBL/GenBank/DDBJ databases">
        <authorList>
            <person name="Lopez-Roques C."/>
            <person name="Donnadieu C."/>
            <person name="Bouchez O."/>
            <person name="Klopp C."/>
            <person name="Cabau C."/>
            <person name="Zahm M."/>
        </authorList>
    </citation>
    <scope>NUCLEOTIDE SEQUENCE [LARGE SCALE GENOMIC DNA]</scope>
    <source>
        <strain evidence="2">RS831</strain>
        <tissue evidence="2">Whole body</tissue>
    </source>
</reference>
<accession>A0A437BZH0</accession>
<evidence type="ECO:0000313" key="3">
    <source>
        <dbReference type="Proteomes" id="UP000283210"/>
    </source>
</evidence>
<gene>
    <name evidence="2" type="ORF">OJAV_G00234450</name>
</gene>
<proteinExistence type="predicted"/>
<feature type="region of interest" description="Disordered" evidence="1">
    <location>
        <begin position="237"/>
        <end position="258"/>
    </location>
</feature>
<dbReference type="EMBL" id="ML136649">
    <property type="protein sequence ID" value="RVE55611.1"/>
    <property type="molecule type" value="Genomic_DNA"/>
</dbReference>
<name>A0A437BZH0_ORYJA</name>
<dbReference type="Proteomes" id="UP000283210">
    <property type="component" value="Unassembled WGS sequence"/>
</dbReference>